<feature type="domain" description="Luciferase-like" evidence="5">
    <location>
        <begin position="9"/>
        <end position="244"/>
    </location>
</feature>
<dbReference type="Gene3D" id="3.20.20.30">
    <property type="entry name" value="Luciferase-like domain"/>
    <property type="match status" value="1"/>
</dbReference>
<evidence type="ECO:0000256" key="1">
    <source>
        <dbReference type="ARBA" id="ARBA00022630"/>
    </source>
</evidence>
<dbReference type="PANTHER" id="PTHR42847:SF4">
    <property type="entry name" value="ALKANESULFONATE MONOOXYGENASE-RELATED"/>
    <property type="match status" value="1"/>
</dbReference>
<gene>
    <name evidence="6" type="ORF">ACFO0B_16940</name>
</gene>
<evidence type="ECO:0000256" key="2">
    <source>
        <dbReference type="ARBA" id="ARBA00022643"/>
    </source>
</evidence>
<reference evidence="7" key="1">
    <citation type="journal article" date="2019" name="Int. J. Syst. Evol. Microbiol.">
        <title>The Global Catalogue of Microorganisms (GCM) 10K type strain sequencing project: providing services to taxonomists for standard genome sequencing and annotation.</title>
        <authorList>
            <consortium name="The Broad Institute Genomics Platform"/>
            <consortium name="The Broad Institute Genome Sequencing Center for Infectious Disease"/>
            <person name="Wu L."/>
            <person name="Ma J."/>
        </authorList>
    </citation>
    <scope>NUCLEOTIDE SEQUENCE [LARGE SCALE GENOMIC DNA]</scope>
    <source>
        <strain evidence="7">CGMCC 4.7330</strain>
    </source>
</reference>
<keyword evidence="7" id="KW-1185">Reference proteome</keyword>
<accession>A0ABV8DVU1</accession>
<dbReference type="InterPro" id="IPR050172">
    <property type="entry name" value="SsuD_RutA_monooxygenase"/>
</dbReference>
<dbReference type="Proteomes" id="UP001595696">
    <property type="component" value="Unassembled WGS sequence"/>
</dbReference>
<keyword evidence="4" id="KW-0503">Monooxygenase</keyword>
<keyword evidence="3" id="KW-0560">Oxidoreductase</keyword>
<evidence type="ECO:0000256" key="4">
    <source>
        <dbReference type="ARBA" id="ARBA00023033"/>
    </source>
</evidence>
<sequence>MSTLSVPEIGVFLPTSTPDPERPIIGDVVAAARTAERLGLDSVWATDQLVASAPILEGAVVLAAAAAVTERVRLGWGVLILALRPAPLVAKQVAALQHVSGNRLVLGVGTGNPAHGDGSWRAAGVPVGERAARTDAALELLPDLIAGKPVDAYGAPITLAPGAPMPPLVVAGEVRAARRRAVRFGAEWLSLRPELGALEQGIAELRTLAAELGLAVPAVALVAPLSPDGPDVTTEQAAAFAAAGVRRLILSPTGPDTEADYAHAAEVRTRLRAR</sequence>
<dbReference type="EMBL" id="JBHSAX010000014">
    <property type="protein sequence ID" value="MFC3963681.1"/>
    <property type="molecule type" value="Genomic_DNA"/>
</dbReference>
<name>A0ABV8DVU1_9NOCA</name>
<dbReference type="SUPFAM" id="SSF51679">
    <property type="entry name" value="Bacterial luciferase-like"/>
    <property type="match status" value="1"/>
</dbReference>
<evidence type="ECO:0000256" key="3">
    <source>
        <dbReference type="ARBA" id="ARBA00023002"/>
    </source>
</evidence>
<protein>
    <submittedName>
        <fullName evidence="6">LLM class flavin-dependent oxidoreductase</fullName>
    </submittedName>
</protein>
<organism evidence="6 7">
    <name type="scientific">Nocardia jiangsuensis</name>
    <dbReference type="NCBI Taxonomy" id="1691563"/>
    <lineage>
        <taxon>Bacteria</taxon>
        <taxon>Bacillati</taxon>
        <taxon>Actinomycetota</taxon>
        <taxon>Actinomycetes</taxon>
        <taxon>Mycobacteriales</taxon>
        <taxon>Nocardiaceae</taxon>
        <taxon>Nocardia</taxon>
    </lineage>
</organism>
<comment type="caution">
    <text evidence="6">The sequence shown here is derived from an EMBL/GenBank/DDBJ whole genome shotgun (WGS) entry which is preliminary data.</text>
</comment>
<dbReference type="InterPro" id="IPR011251">
    <property type="entry name" value="Luciferase-like_dom"/>
</dbReference>
<dbReference type="RefSeq" id="WP_378613428.1">
    <property type="nucleotide sequence ID" value="NZ_JBHSAX010000014.1"/>
</dbReference>
<evidence type="ECO:0000313" key="7">
    <source>
        <dbReference type="Proteomes" id="UP001595696"/>
    </source>
</evidence>
<dbReference type="PANTHER" id="PTHR42847">
    <property type="entry name" value="ALKANESULFONATE MONOOXYGENASE"/>
    <property type="match status" value="1"/>
</dbReference>
<evidence type="ECO:0000259" key="5">
    <source>
        <dbReference type="Pfam" id="PF00296"/>
    </source>
</evidence>
<proteinExistence type="predicted"/>
<dbReference type="Pfam" id="PF00296">
    <property type="entry name" value="Bac_luciferase"/>
    <property type="match status" value="1"/>
</dbReference>
<evidence type="ECO:0000313" key="6">
    <source>
        <dbReference type="EMBL" id="MFC3963681.1"/>
    </source>
</evidence>
<keyword evidence="2" id="KW-0288">FMN</keyword>
<dbReference type="InterPro" id="IPR036661">
    <property type="entry name" value="Luciferase-like_sf"/>
</dbReference>
<keyword evidence="1" id="KW-0285">Flavoprotein</keyword>